<dbReference type="SUPFAM" id="SSF47413">
    <property type="entry name" value="lambda repressor-like DNA-binding domains"/>
    <property type="match status" value="1"/>
</dbReference>
<dbReference type="InterPro" id="IPR001387">
    <property type="entry name" value="Cro/C1-type_HTH"/>
</dbReference>
<dbReference type="EMBL" id="MASW01000007">
    <property type="protein sequence ID" value="PXY19433.1"/>
    <property type="molecule type" value="Genomic_DNA"/>
</dbReference>
<dbReference type="GO" id="GO:0003677">
    <property type="term" value="F:DNA binding"/>
    <property type="evidence" value="ECO:0007669"/>
    <property type="project" value="InterPro"/>
</dbReference>
<dbReference type="PROSITE" id="PS50943">
    <property type="entry name" value="HTH_CROC1"/>
    <property type="match status" value="1"/>
</dbReference>
<dbReference type="InterPro" id="IPR010982">
    <property type="entry name" value="Lambda_DNA-bd_dom_sf"/>
</dbReference>
<sequence length="308" mass="33328">MPGERSGDGSSREGLPVVVTPTHVVTSDWFAMRIRTLREASGLTPDQLAKAIGRSPQSVRHFEARNRPINTAYVEDSLGGLGHGHLIEPYTRIVDRSKQAPLWWLDAIPKLTKSQKPPALEQLELLVNFEASAASLRIYAPHCVPDLVQTPAYTAALREFGEPPLGPLQASLLPGRQGVLAQNEPDVHLLLDDAVLRRAVGGPAVLREQLAHLGSLAERHHVTVQVLPSAVAAQAAAEGNFTLLDLAEELEHDPGAVFVRTAADWVHFREPAKVGAYRARWAALLRDALTPADSLATIGHAARELPAI</sequence>
<accession>A0A2V4AKQ9</accession>
<dbReference type="Pfam" id="PF13560">
    <property type="entry name" value="HTH_31"/>
    <property type="match status" value="1"/>
</dbReference>
<dbReference type="AlphaFoldDB" id="A0A2V4AKQ9"/>
<evidence type="ECO:0000313" key="3">
    <source>
        <dbReference type="Proteomes" id="UP000249915"/>
    </source>
</evidence>
<evidence type="ECO:0000259" key="1">
    <source>
        <dbReference type="PROSITE" id="PS50943"/>
    </source>
</evidence>
<dbReference type="Gene3D" id="1.10.260.40">
    <property type="entry name" value="lambda repressor-like DNA-binding domains"/>
    <property type="match status" value="1"/>
</dbReference>
<organism evidence="2 3">
    <name type="scientific">Prauserella muralis</name>
    <dbReference type="NCBI Taxonomy" id="588067"/>
    <lineage>
        <taxon>Bacteria</taxon>
        <taxon>Bacillati</taxon>
        <taxon>Actinomycetota</taxon>
        <taxon>Actinomycetes</taxon>
        <taxon>Pseudonocardiales</taxon>
        <taxon>Pseudonocardiaceae</taxon>
        <taxon>Prauserella</taxon>
    </lineage>
</organism>
<protein>
    <recommendedName>
        <fullName evidence="1">HTH cro/C1-type domain-containing protein</fullName>
    </recommendedName>
</protein>
<dbReference type="Proteomes" id="UP000249915">
    <property type="component" value="Unassembled WGS sequence"/>
</dbReference>
<proteinExistence type="predicted"/>
<dbReference type="Pfam" id="PF19054">
    <property type="entry name" value="DUF5753"/>
    <property type="match status" value="1"/>
</dbReference>
<dbReference type="CDD" id="cd00093">
    <property type="entry name" value="HTH_XRE"/>
    <property type="match status" value="1"/>
</dbReference>
<evidence type="ECO:0000313" key="2">
    <source>
        <dbReference type="EMBL" id="PXY19433.1"/>
    </source>
</evidence>
<gene>
    <name evidence="2" type="ORF">BAY60_32345</name>
</gene>
<name>A0A2V4AKQ9_9PSEU</name>
<dbReference type="InterPro" id="IPR043917">
    <property type="entry name" value="DUF5753"/>
</dbReference>
<reference evidence="2 3" key="1">
    <citation type="submission" date="2016-07" db="EMBL/GenBank/DDBJ databases">
        <title>Draft genome sequence of Prauserella muralis DSM 45305, isolated from a mould-covered wall in an indoor environment.</title>
        <authorList>
            <person name="Ruckert C."/>
            <person name="Albersmeier A."/>
            <person name="Jiang C.-L."/>
            <person name="Jiang Y."/>
            <person name="Kalinowski J."/>
            <person name="Schneider O."/>
            <person name="Winkler A."/>
            <person name="Zotchev S.B."/>
        </authorList>
    </citation>
    <scope>NUCLEOTIDE SEQUENCE [LARGE SCALE GENOMIC DNA]</scope>
    <source>
        <strain evidence="2 3">DSM 45305</strain>
    </source>
</reference>
<feature type="domain" description="HTH cro/C1-type" evidence="1">
    <location>
        <begin position="34"/>
        <end position="63"/>
    </location>
</feature>
<keyword evidence="3" id="KW-1185">Reference proteome</keyword>
<comment type="caution">
    <text evidence="2">The sequence shown here is derived from an EMBL/GenBank/DDBJ whole genome shotgun (WGS) entry which is preliminary data.</text>
</comment>